<gene>
    <name evidence="2" type="ORF">G9U51_08340</name>
</gene>
<organism evidence="2 3">
    <name type="scientific">Metallococcus carri</name>
    <dbReference type="NCBI Taxonomy" id="1656884"/>
    <lineage>
        <taxon>Bacteria</taxon>
        <taxon>Bacillati</taxon>
        <taxon>Actinomycetota</taxon>
        <taxon>Actinomycetes</taxon>
        <taxon>Micrococcales</taxon>
        <taxon>Dermacoccaceae</taxon>
        <taxon>Metallococcus</taxon>
    </lineage>
</organism>
<evidence type="ECO:0000313" key="3">
    <source>
        <dbReference type="Proteomes" id="UP000744769"/>
    </source>
</evidence>
<reference evidence="2" key="1">
    <citation type="submission" date="2020-03" db="EMBL/GenBank/DDBJ databases">
        <title>Draft sequencing of Calidifontibacter sp. DB0510.</title>
        <authorList>
            <person name="Kim D.-U."/>
        </authorList>
    </citation>
    <scope>NUCLEOTIDE SEQUENCE</scope>
    <source>
        <strain evidence="2">DB0510</strain>
    </source>
</reference>
<name>A0A967AZ62_9MICO</name>
<accession>A0A967AZ62</accession>
<sequence>MQSIGRRRHPRRSLEVQDAPLMAGSAQERVEKERLALELRRAGATFDEIAREVGYRNRSAAKKAFDRALANSGGPEVDRATARTHEVDRLDRLLLAVWPKAMKGELDSVREARQIVRLRTHLLGLAIAPSPMFVPQLGDDDVEEPTGTDGGEVIPQSRLEQRRRELDDIRRHAPKP</sequence>
<feature type="region of interest" description="Disordered" evidence="1">
    <location>
        <begin position="1"/>
        <end position="27"/>
    </location>
</feature>
<dbReference type="EMBL" id="JAAOIV010000005">
    <property type="protein sequence ID" value="NHN55784.1"/>
    <property type="molecule type" value="Genomic_DNA"/>
</dbReference>
<evidence type="ECO:0000313" key="2">
    <source>
        <dbReference type="EMBL" id="NHN55784.1"/>
    </source>
</evidence>
<keyword evidence="3" id="KW-1185">Reference proteome</keyword>
<protein>
    <submittedName>
        <fullName evidence="2">Uncharacterized protein</fullName>
    </submittedName>
</protein>
<feature type="region of interest" description="Disordered" evidence="1">
    <location>
        <begin position="136"/>
        <end position="176"/>
    </location>
</feature>
<dbReference type="Proteomes" id="UP000744769">
    <property type="component" value="Unassembled WGS sequence"/>
</dbReference>
<comment type="caution">
    <text evidence="2">The sequence shown here is derived from an EMBL/GenBank/DDBJ whole genome shotgun (WGS) entry which is preliminary data.</text>
</comment>
<feature type="compositionally biased region" description="Basic residues" evidence="1">
    <location>
        <begin position="1"/>
        <end position="11"/>
    </location>
</feature>
<evidence type="ECO:0000256" key="1">
    <source>
        <dbReference type="SAM" id="MobiDB-lite"/>
    </source>
</evidence>
<feature type="compositionally biased region" description="Basic and acidic residues" evidence="1">
    <location>
        <begin position="159"/>
        <end position="176"/>
    </location>
</feature>
<dbReference type="AlphaFoldDB" id="A0A967AZ62"/>
<proteinExistence type="predicted"/>